<sequence length="182" mass="20151">MKQKFHYLSSTFLLHPRNYSKAETMRGTSVLSWILIICLSQVAVRSQYYSDTVPYHPRPVVVTNLHFYMHEFTGTTAVVLTQANITSNNSSVPFATLVAINDPLRTGPEPDSELIGNYIDFEFNTGKFNGSSLSVFSRGEAGLAVVGGRGQFAMATGTALFNPILINATNVIMEFNFTVIHY</sequence>
<organism evidence="2 3">
    <name type="scientific">Gossypium tomentosum</name>
    <name type="common">Hawaiian cotton</name>
    <name type="synonym">Gossypium sandvicense</name>
    <dbReference type="NCBI Taxonomy" id="34277"/>
    <lineage>
        <taxon>Eukaryota</taxon>
        <taxon>Viridiplantae</taxon>
        <taxon>Streptophyta</taxon>
        <taxon>Embryophyta</taxon>
        <taxon>Tracheophyta</taxon>
        <taxon>Spermatophyta</taxon>
        <taxon>Magnoliopsida</taxon>
        <taxon>eudicotyledons</taxon>
        <taxon>Gunneridae</taxon>
        <taxon>Pentapetalae</taxon>
        <taxon>rosids</taxon>
        <taxon>malvids</taxon>
        <taxon>Malvales</taxon>
        <taxon>Malvaceae</taxon>
        <taxon>Malvoideae</taxon>
        <taxon>Gossypium</taxon>
    </lineage>
</organism>
<comment type="similarity">
    <text evidence="1">Belongs to the plant dirigent protein family.</text>
</comment>
<dbReference type="Proteomes" id="UP000322667">
    <property type="component" value="Chromosome D05"/>
</dbReference>
<keyword evidence="3" id="KW-1185">Reference proteome</keyword>
<keyword evidence="1" id="KW-0964">Secreted</keyword>
<proteinExistence type="inferred from homology"/>
<name>A0A5D2L6T8_GOSTO</name>
<comment type="function">
    <text evidence="1">Dirigent proteins impart stereoselectivity on the phenoxy radical-coupling reaction, yielding optically active lignans from two molecules of coniferyl alcohol in the biosynthesis of lignans, flavonolignans, and alkaloids and thus plays a central role in plant secondary metabolism.</text>
</comment>
<gene>
    <name evidence="2" type="ORF">ES332_D05G444800v1</name>
</gene>
<dbReference type="PANTHER" id="PTHR21495">
    <property type="entry name" value="NUCLEOPORIN-RELATED"/>
    <property type="match status" value="1"/>
</dbReference>
<dbReference type="GO" id="GO:0048046">
    <property type="term" value="C:apoplast"/>
    <property type="evidence" value="ECO:0007669"/>
    <property type="project" value="UniProtKB-SubCell"/>
</dbReference>
<protein>
    <recommendedName>
        <fullName evidence="1">Dirigent protein</fullName>
    </recommendedName>
</protein>
<keyword evidence="1" id="KW-0052">Apoplast</keyword>
<dbReference type="InterPro" id="IPR004265">
    <property type="entry name" value="Dirigent"/>
</dbReference>
<evidence type="ECO:0000256" key="1">
    <source>
        <dbReference type="RuleBase" id="RU363099"/>
    </source>
</evidence>
<comment type="subcellular location">
    <subcellularLocation>
        <location evidence="1">Secreted</location>
        <location evidence="1">Extracellular space</location>
        <location evidence="1">Apoplast</location>
    </subcellularLocation>
</comment>
<accession>A0A5D2L6T8</accession>
<reference evidence="2 3" key="1">
    <citation type="submission" date="2019-07" db="EMBL/GenBank/DDBJ databases">
        <title>WGS assembly of Gossypium tomentosum.</title>
        <authorList>
            <person name="Chen Z.J."/>
            <person name="Sreedasyam A."/>
            <person name="Ando A."/>
            <person name="Song Q."/>
            <person name="De L."/>
            <person name="Hulse-Kemp A."/>
            <person name="Ding M."/>
            <person name="Ye W."/>
            <person name="Kirkbride R."/>
            <person name="Jenkins J."/>
            <person name="Plott C."/>
            <person name="Lovell J."/>
            <person name="Lin Y.-M."/>
            <person name="Vaughn R."/>
            <person name="Liu B."/>
            <person name="Li W."/>
            <person name="Simpson S."/>
            <person name="Scheffler B."/>
            <person name="Saski C."/>
            <person name="Grover C."/>
            <person name="Hu G."/>
            <person name="Conover J."/>
            <person name="Carlson J."/>
            <person name="Shu S."/>
            <person name="Boston L."/>
            <person name="Williams M."/>
            <person name="Peterson D."/>
            <person name="Mcgee K."/>
            <person name="Jones D."/>
            <person name="Wendel J."/>
            <person name="Stelly D."/>
            <person name="Grimwood J."/>
            <person name="Schmutz J."/>
        </authorList>
    </citation>
    <scope>NUCLEOTIDE SEQUENCE [LARGE SCALE GENOMIC DNA]</scope>
    <source>
        <strain evidence="2">7179.01</strain>
    </source>
</reference>
<evidence type="ECO:0000313" key="3">
    <source>
        <dbReference type="Proteomes" id="UP000322667"/>
    </source>
</evidence>
<evidence type="ECO:0000313" key="2">
    <source>
        <dbReference type="EMBL" id="TYH75028.1"/>
    </source>
</evidence>
<dbReference type="AlphaFoldDB" id="A0A5D2L6T8"/>
<dbReference type="Pfam" id="PF03018">
    <property type="entry name" value="Dirigent"/>
    <property type="match status" value="2"/>
</dbReference>
<dbReference type="EMBL" id="CM017627">
    <property type="protein sequence ID" value="TYH75028.1"/>
    <property type="molecule type" value="Genomic_DNA"/>
</dbReference>
<comment type="subunit">
    <text evidence="1">Homodimer.</text>
</comment>